<dbReference type="Pfam" id="PF05485">
    <property type="entry name" value="THAP"/>
    <property type="match status" value="1"/>
</dbReference>
<dbReference type="SMART" id="SM00980">
    <property type="entry name" value="THAP"/>
    <property type="match status" value="1"/>
</dbReference>
<dbReference type="PANTHER" id="PTHR46600">
    <property type="entry name" value="THAP DOMAIN-CONTAINING"/>
    <property type="match status" value="1"/>
</dbReference>
<keyword evidence="7" id="KW-0175">Coiled coil</keyword>
<evidence type="ECO:0000256" key="7">
    <source>
        <dbReference type="ARBA" id="ARBA00023054"/>
    </source>
</evidence>
<evidence type="ECO:0000313" key="16">
    <source>
        <dbReference type="Proteomes" id="UP001152888"/>
    </source>
</evidence>
<dbReference type="GO" id="GO:0008270">
    <property type="term" value="F:zinc ion binding"/>
    <property type="evidence" value="ECO:0007669"/>
    <property type="project" value="UniProtKB-KW"/>
</dbReference>
<dbReference type="InterPro" id="IPR026516">
    <property type="entry name" value="THAP1/10"/>
</dbReference>
<keyword evidence="11" id="KW-0131">Cell cycle</keyword>
<evidence type="ECO:0000313" key="15">
    <source>
        <dbReference type="EMBL" id="CAH1980466.1"/>
    </source>
</evidence>
<comment type="similarity">
    <text evidence="2">Belongs to the THAP1 family.</text>
</comment>
<feature type="region of interest" description="Disordered" evidence="13">
    <location>
        <begin position="73"/>
        <end position="156"/>
    </location>
</feature>
<dbReference type="SUPFAM" id="SSF57716">
    <property type="entry name" value="Glucocorticoid receptor-like (DNA-binding domain)"/>
    <property type="match status" value="1"/>
</dbReference>
<evidence type="ECO:0000256" key="12">
    <source>
        <dbReference type="PROSITE-ProRule" id="PRU00309"/>
    </source>
</evidence>
<comment type="caution">
    <text evidence="15">The sequence shown here is derived from an EMBL/GenBank/DDBJ whole genome shotgun (WGS) entry which is preliminary data.</text>
</comment>
<feature type="compositionally biased region" description="Polar residues" evidence="13">
    <location>
        <begin position="133"/>
        <end position="152"/>
    </location>
</feature>
<evidence type="ECO:0000256" key="2">
    <source>
        <dbReference type="ARBA" id="ARBA00006177"/>
    </source>
</evidence>
<dbReference type="AlphaFoldDB" id="A0A9P0KS79"/>
<dbReference type="Gene3D" id="6.20.210.20">
    <property type="entry name" value="THAP domain"/>
    <property type="match status" value="1"/>
</dbReference>
<protein>
    <recommendedName>
        <fullName evidence="14">THAP-type domain-containing protein</fullName>
    </recommendedName>
</protein>
<keyword evidence="3" id="KW-0479">Metal-binding</keyword>
<accession>A0A9P0KS79</accession>
<organism evidence="15 16">
    <name type="scientific">Acanthoscelides obtectus</name>
    <name type="common">Bean weevil</name>
    <name type="synonym">Bruchus obtectus</name>
    <dbReference type="NCBI Taxonomy" id="200917"/>
    <lineage>
        <taxon>Eukaryota</taxon>
        <taxon>Metazoa</taxon>
        <taxon>Ecdysozoa</taxon>
        <taxon>Arthropoda</taxon>
        <taxon>Hexapoda</taxon>
        <taxon>Insecta</taxon>
        <taxon>Pterygota</taxon>
        <taxon>Neoptera</taxon>
        <taxon>Endopterygota</taxon>
        <taxon>Coleoptera</taxon>
        <taxon>Polyphaga</taxon>
        <taxon>Cucujiformia</taxon>
        <taxon>Chrysomeloidea</taxon>
        <taxon>Chrysomelidae</taxon>
        <taxon>Bruchinae</taxon>
        <taxon>Bruchini</taxon>
        <taxon>Acanthoscelides</taxon>
    </lineage>
</organism>
<name>A0A9P0KS79_ACAOB</name>
<evidence type="ECO:0000256" key="3">
    <source>
        <dbReference type="ARBA" id="ARBA00022723"/>
    </source>
</evidence>
<keyword evidence="5" id="KW-0862">Zinc</keyword>
<evidence type="ECO:0000259" key="14">
    <source>
        <dbReference type="PROSITE" id="PS50950"/>
    </source>
</evidence>
<dbReference type="GO" id="GO:0005654">
    <property type="term" value="C:nucleoplasm"/>
    <property type="evidence" value="ECO:0007669"/>
    <property type="project" value="UniProtKB-SubCell"/>
</dbReference>
<keyword evidence="16" id="KW-1185">Reference proteome</keyword>
<keyword evidence="6" id="KW-0805">Transcription regulation</keyword>
<evidence type="ECO:0000256" key="1">
    <source>
        <dbReference type="ARBA" id="ARBA00004642"/>
    </source>
</evidence>
<evidence type="ECO:0000256" key="8">
    <source>
        <dbReference type="ARBA" id="ARBA00023125"/>
    </source>
</evidence>
<keyword evidence="4 12" id="KW-0863">Zinc-finger</keyword>
<keyword evidence="10" id="KW-0539">Nucleus</keyword>
<dbReference type="Pfam" id="PF12017">
    <property type="entry name" value="Tnp_P_element"/>
    <property type="match status" value="1"/>
</dbReference>
<dbReference type="PROSITE" id="PS50950">
    <property type="entry name" value="ZF_THAP"/>
    <property type="match status" value="1"/>
</dbReference>
<sequence length="338" mass="38899">MKFHRIPTDPNMRKLWLIAIRRVNFTPSTSTVICEKHFTPDDYEVNVHGNRVLKKSAVPSVFDFPAHLKKKPTAQRRVLKRKREESSKETDQTLDICEAVEEPENDPISVDGNLLVAGPSSNSALNPEHLESSEPSNICNLQAGPSSNSAQNPEHLESSELSNMCNLRREPVFFGDFKFSDLSNLQRRKRFWKITHETVYKYRKMIKYNKCTIRRQKDKINSLNSLVDQLCEEKKISAAQSLVLKESLSETQKQLLFRQLKKGKTNKYSPELRCFALTLNFYSSSAYNYVRKIFGKKVLPHPRTLSKWYSVVDGTPGYSEEAIRAIKIKVEAEKEKGK</sequence>
<dbReference type="SMART" id="SM00692">
    <property type="entry name" value="DM3"/>
    <property type="match status" value="1"/>
</dbReference>
<dbReference type="EMBL" id="CAKOFQ010006895">
    <property type="protein sequence ID" value="CAH1980466.1"/>
    <property type="molecule type" value="Genomic_DNA"/>
</dbReference>
<proteinExistence type="inferred from homology"/>
<comment type="subcellular location">
    <subcellularLocation>
        <location evidence="1">Nucleus</location>
        <location evidence="1">Nucleoplasm</location>
    </subcellularLocation>
</comment>
<feature type="domain" description="THAP-type" evidence="14">
    <location>
        <begin position="1"/>
        <end position="62"/>
    </location>
</feature>
<keyword evidence="9" id="KW-0804">Transcription</keyword>
<gene>
    <name evidence="15" type="ORF">ACAOBT_LOCUS14011</name>
</gene>
<evidence type="ECO:0000256" key="4">
    <source>
        <dbReference type="ARBA" id="ARBA00022771"/>
    </source>
</evidence>
<reference evidence="15" key="1">
    <citation type="submission" date="2022-03" db="EMBL/GenBank/DDBJ databases">
        <authorList>
            <person name="Sayadi A."/>
        </authorList>
    </citation>
    <scope>NUCLEOTIDE SEQUENCE</scope>
</reference>
<evidence type="ECO:0000256" key="11">
    <source>
        <dbReference type="ARBA" id="ARBA00023306"/>
    </source>
</evidence>
<dbReference type="PANTHER" id="PTHR46600:SF1">
    <property type="entry name" value="THAP DOMAIN-CONTAINING PROTEIN 1"/>
    <property type="match status" value="1"/>
</dbReference>
<evidence type="ECO:0000256" key="13">
    <source>
        <dbReference type="SAM" id="MobiDB-lite"/>
    </source>
</evidence>
<dbReference type="Proteomes" id="UP001152888">
    <property type="component" value="Unassembled WGS sequence"/>
</dbReference>
<evidence type="ECO:0000256" key="9">
    <source>
        <dbReference type="ARBA" id="ARBA00023163"/>
    </source>
</evidence>
<feature type="compositionally biased region" description="Basic and acidic residues" evidence="13">
    <location>
        <begin position="82"/>
        <end position="91"/>
    </location>
</feature>
<dbReference type="InterPro" id="IPR021896">
    <property type="entry name" value="THAP9-like_HTH"/>
</dbReference>
<evidence type="ECO:0000256" key="10">
    <source>
        <dbReference type="ARBA" id="ARBA00023242"/>
    </source>
</evidence>
<dbReference type="InterPro" id="IPR006612">
    <property type="entry name" value="THAP_Znf"/>
</dbReference>
<dbReference type="OrthoDB" id="6491412at2759"/>
<evidence type="ECO:0000256" key="6">
    <source>
        <dbReference type="ARBA" id="ARBA00023015"/>
    </source>
</evidence>
<keyword evidence="8 12" id="KW-0238">DNA-binding</keyword>
<dbReference type="GO" id="GO:0043565">
    <property type="term" value="F:sequence-specific DNA binding"/>
    <property type="evidence" value="ECO:0007669"/>
    <property type="project" value="InterPro"/>
</dbReference>
<dbReference type="InterPro" id="IPR038441">
    <property type="entry name" value="THAP_Znf_sf"/>
</dbReference>
<evidence type="ECO:0000256" key="5">
    <source>
        <dbReference type="ARBA" id="ARBA00022833"/>
    </source>
</evidence>